<sequence length="41" mass="4706">MDPQPLDQDEAQKTLHLIHTLWGYDVHLNMEELSLSESGTL</sequence>
<protein>
    <recommendedName>
        <fullName evidence="1">SpoVR-like C-terminal domain-containing protein</fullName>
    </recommendedName>
</protein>
<dbReference type="AlphaFoldDB" id="A0A2Z6ILJ4"/>
<accession>A0A2Z6ILJ4</accession>
<dbReference type="KEGG" id="afj:AFERRID_08610"/>
<organism evidence="2 3">
    <name type="scientific">Acidithiobacillus ferridurans</name>
    <dbReference type="NCBI Taxonomy" id="1232575"/>
    <lineage>
        <taxon>Bacteria</taxon>
        <taxon>Pseudomonadati</taxon>
        <taxon>Pseudomonadota</taxon>
        <taxon>Acidithiobacillia</taxon>
        <taxon>Acidithiobacillales</taxon>
        <taxon>Acidithiobacillaceae</taxon>
        <taxon>Acidithiobacillus</taxon>
    </lineage>
</organism>
<name>A0A2Z6ILJ4_ACIFI</name>
<gene>
    <name evidence="2" type="ORF">AFERRID_08610</name>
</gene>
<keyword evidence="3" id="KW-1185">Reference proteome</keyword>
<dbReference type="InterPro" id="IPR057008">
    <property type="entry name" value="SpoVR-like_C"/>
</dbReference>
<feature type="domain" description="SpoVR-like C-terminal" evidence="1">
    <location>
        <begin position="3"/>
        <end position="30"/>
    </location>
</feature>
<dbReference type="EMBL" id="AP018795">
    <property type="protein sequence ID" value="BBF64643.1"/>
    <property type="molecule type" value="Genomic_DNA"/>
</dbReference>
<evidence type="ECO:0000313" key="3">
    <source>
        <dbReference type="Proteomes" id="UP000280188"/>
    </source>
</evidence>
<dbReference type="Proteomes" id="UP000280188">
    <property type="component" value="Chromosome"/>
</dbReference>
<dbReference type="Pfam" id="PF24755">
    <property type="entry name" value="SpoVR_C"/>
    <property type="match status" value="1"/>
</dbReference>
<evidence type="ECO:0000259" key="1">
    <source>
        <dbReference type="Pfam" id="PF24755"/>
    </source>
</evidence>
<proteinExistence type="predicted"/>
<evidence type="ECO:0000313" key="2">
    <source>
        <dbReference type="EMBL" id="BBF64643.1"/>
    </source>
</evidence>
<reference evidence="2 3" key="1">
    <citation type="journal article" date="2018" name="Microbiol. Resour. Announc.">
        <title>Complete Genome Sequence of Acidithiobacillus ferridurans JCM 18981.</title>
        <authorList>
            <person name="Miyauchi T."/>
            <person name="Kouzuma A."/>
            <person name="Abe T."/>
            <person name="Watanabe K."/>
        </authorList>
    </citation>
    <scope>NUCLEOTIDE SEQUENCE [LARGE SCALE GENOMIC DNA]</scope>
    <source>
        <strain evidence="3">ATCC 33020 / DSM 29468 / JCM 18981 / 11Fe</strain>
    </source>
</reference>